<evidence type="ECO:0008006" key="10">
    <source>
        <dbReference type="Google" id="ProtNLM"/>
    </source>
</evidence>
<evidence type="ECO:0000313" key="9">
    <source>
        <dbReference type="Proteomes" id="UP000271974"/>
    </source>
</evidence>
<evidence type="ECO:0000313" key="8">
    <source>
        <dbReference type="EMBL" id="RUS78020.1"/>
    </source>
</evidence>
<protein>
    <recommendedName>
        <fullName evidence="10">Major facilitator superfamily (MFS) profile domain-containing protein</fullName>
    </recommendedName>
</protein>
<proteinExistence type="predicted"/>
<keyword evidence="9" id="KW-1185">Reference proteome</keyword>
<comment type="subcellular location">
    <subcellularLocation>
        <location evidence="1">Membrane</location>
        <topology evidence="1">Multi-pass membrane protein</topology>
    </subcellularLocation>
</comment>
<evidence type="ECO:0000256" key="3">
    <source>
        <dbReference type="ARBA" id="ARBA00022692"/>
    </source>
</evidence>
<dbReference type="Gene3D" id="1.20.1250.20">
    <property type="entry name" value="MFS general substrate transporter like domains"/>
    <property type="match status" value="1"/>
</dbReference>
<feature type="transmembrane region" description="Helical" evidence="7">
    <location>
        <begin position="356"/>
        <end position="378"/>
    </location>
</feature>
<evidence type="ECO:0000256" key="7">
    <source>
        <dbReference type="SAM" id="Phobius"/>
    </source>
</evidence>
<keyword evidence="2" id="KW-0813">Transport</keyword>
<dbReference type="Proteomes" id="UP000271974">
    <property type="component" value="Unassembled WGS sequence"/>
</dbReference>
<dbReference type="InterPro" id="IPR036259">
    <property type="entry name" value="MFS_trans_sf"/>
</dbReference>
<dbReference type="EMBL" id="RQTK01000538">
    <property type="protein sequence ID" value="RUS78020.1"/>
    <property type="molecule type" value="Genomic_DNA"/>
</dbReference>
<evidence type="ECO:0000256" key="6">
    <source>
        <dbReference type="SAM" id="MobiDB-lite"/>
    </source>
</evidence>
<feature type="transmembrane region" description="Helical" evidence="7">
    <location>
        <begin position="109"/>
        <end position="133"/>
    </location>
</feature>
<dbReference type="AlphaFoldDB" id="A0A3S1HEZ9"/>
<evidence type="ECO:0000256" key="1">
    <source>
        <dbReference type="ARBA" id="ARBA00004141"/>
    </source>
</evidence>
<feature type="transmembrane region" description="Helical" evidence="7">
    <location>
        <begin position="414"/>
        <end position="435"/>
    </location>
</feature>
<feature type="transmembrane region" description="Helical" evidence="7">
    <location>
        <begin position="140"/>
        <end position="158"/>
    </location>
</feature>
<keyword evidence="5 7" id="KW-0472">Membrane</keyword>
<keyword evidence="3 7" id="KW-0812">Transmembrane</keyword>
<gene>
    <name evidence="8" type="ORF">EGW08_014237</name>
</gene>
<name>A0A3S1HEZ9_ELYCH</name>
<evidence type="ECO:0000256" key="4">
    <source>
        <dbReference type="ARBA" id="ARBA00022989"/>
    </source>
</evidence>
<comment type="caution">
    <text evidence="8">The sequence shown here is derived from an EMBL/GenBank/DDBJ whole genome shotgun (WGS) entry which is preliminary data.</text>
</comment>
<feature type="compositionally biased region" description="Basic and acidic residues" evidence="6">
    <location>
        <begin position="283"/>
        <end position="305"/>
    </location>
</feature>
<feature type="transmembrane region" description="Helical" evidence="7">
    <location>
        <begin position="12"/>
        <end position="31"/>
    </location>
</feature>
<reference evidence="8 9" key="1">
    <citation type="submission" date="2019-01" db="EMBL/GenBank/DDBJ databases">
        <title>A draft genome assembly of the solar-powered sea slug Elysia chlorotica.</title>
        <authorList>
            <person name="Cai H."/>
            <person name="Li Q."/>
            <person name="Fang X."/>
            <person name="Li J."/>
            <person name="Curtis N.E."/>
            <person name="Altenburger A."/>
            <person name="Shibata T."/>
            <person name="Feng M."/>
            <person name="Maeda T."/>
            <person name="Schwartz J.A."/>
            <person name="Shigenobu S."/>
            <person name="Lundholm N."/>
            <person name="Nishiyama T."/>
            <person name="Yang H."/>
            <person name="Hasebe M."/>
            <person name="Li S."/>
            <person name="Pierce S.K."/>
            <person name="Wang J."/>
        </authorList>
    </citation>
    <scope>NUCLEOTIDE SEQUENCE [LARGE SCALE GENOMIC DNA]</scope>
    <source>
        <strain evidence="8">EC2010</strain>
        <tissue evidence="8">Whole organism of an adult</tissue>
    </source>
</reference>
<dbReference type="PANTHER" id="PTHR43385">
    <property type="entry name" value="RIBOFLAVIN TRANSPORTER RIBJ"/>
    <property type="match status" value="1"/>
</dbReference>
<dbReference type="InterPro" id="IPR052983">
    <property type="entry name" value="MFS_Riboflavin_Transporter"/>
</dbReference>
<feature type="transmembrane region" description="Helical" evidence="7">
    <location>
        <begin position="83"/>
        <end position="103"/>
    </location>
</feature>
<dbReference type="OrthoDB" id="6144473at2759"/>
<feature type="region of interest" description="Disordered" evidence="6">
    <location>
        <begin position="283"/>
        <end position="311"/>
    </location>
</feature>
<feature type="transmembrane region" description="Helical" evidence="7">
    <location>
        <begin position="447"/>
        <end position="472"/>
    </location>
</feature>
<dbReference type="GO" id="GO:0016020">
    <property type="term" value="C:membrane"/>
    <property type="evidence" value="ECO:0007669"/>
    <property type="project" value="UniProtKB-SubCell"/>
</dbReference>
<dbReference type="SUPFAM" id="SSF103473">
    <property type="entry name" value="MFS general substrate transporter"/>
    <property type="match status" value="1"/>
</dbReference>
<evidence type="ECO:0000256" key="2">
    <source>
        <dbReference type="ARBA" id="ARBA00022448"/>
    </source>
</evidence>
<feature type="transmembrane region" description="Helical" evidence="7">
    <location>
        <begin position="390"/>
        <end position="408"/>
    </location>
</feature>
<feature type="transmembrane region" description="Helical" evidence="7">
    <location>
        <begin position="478"/>
        <end position="501"/>
    </location>
</feature>
<feature type="transmembrane region" description="Helical" evidence="7">
    <location>
        <begin position="56"/>
        <end position="76"/>
    </location>
</feature>
<accession>A0A3S1HEZ9</accession>
<dbReference type="PANTHER" id="PTHR43385:SF1">
    <property type="entry name" value="RIBOFLAVIN TRANSPORTER RIBJ"/>
    <property type="match status" value="1"/>
</dbReference>
<keyword evidence="4 7" id="KW-1133">Transmembrane helix</keyword>
<sequence>MAVNRAKTKKICALLGAHFALAPLSFVWIYGNLSAYMNSYFHFACYPQCLDADSQWILGLYVAGQFPGVLLVKPLARRLGLRWTGVGAMLLNNAVVLASAWSLQFSVAWTAAMYGIIMGPSVGVTHGVVVNLVSGWAPQWSAILMATATSFPTLLSIAQNQMITAYVNPENLKANTVVGPETFFSQPQLLDRVPGAVVLMAATTFGMQLVGYILVSDPPQTTGDVTKNGQVNSLQDQTVKSGDSDVQMLENGVHHQKDKANGTINTNCKTPLFVARKDNINNSDHHAESKDYNTQNKEEHSKPAQKDTPVSWKPSEVLRSPAYYAVLLFGIALEFGILLKANFYKEFAQRYIQNDRYLTLIGTLIPVTSVCSRIVLGLSVDKGYFTLKDAAVFGLSINSILCLFWFFIPQVSSILYLFLVLGLAMAQCLFWVVVPCSAIRLFGPDHLAVNFGLVQACVFLSSFVMPIVVPPIVRGLGWFWLFTCCGIFSLITLCFVVATSFDTQQRKQK</sequence>
<feature type="transmembrane region" description="Helical" evidence="7">
    <location>
        <begin position="322"/>
        <end position="344"/>
    </location>
</feature>
<organism evidence="8 9">
    <name type="scientific">Elysia chlorotica</name>
    <name type="common">Eastern emerald elysia</name>
    <name type="synonym">Sea slug</name>
    <dbReference type="NCBI Taxonomy" id="188477"/>
    <lineage>
        <taxon>Eukaryota</taxon>
        <taxon>Metazoa</taxon>
        <taxon>Spiralia</taxon>
        <taxon>Lophotrochozoa</taxon>
        <taxon>Mollusca</taxon>
        <taxon>Gastropoda</taxon>
        <taxon>Heterobranchia</taxon>
        <taxon>Euthyneura</taxon>
        <taxon>Panpulmonata</taxon>
        <taxon>Sacoglossa</taxon>
        <taxon>Placobranchoidea</taxon>
        <taxon>Plakobranchidae</taxon>
        <taxon>Elysia</taxon>
    </lineage>
</organism>
<evidence type="ECO:0000256" key="5">
    <source>
        <dbReference type="ARBA" id="ARBA00023136"/>
    </source>
</evidence>
<feature type="transmembrane region" description="Helical" evidence="7">
    <location>
        <begin position="193"/>
        <end position="215"/>
    </location>
</feature>